<dbReference type="Gene3D" id="1.20.1070.10">
    <property type="entry name" value="Rhodopsin 7-helix transmembrane proteins"/>
    <property type="match status" value="1"/>
</dbReference>
<comment type="subcellular location">
    <subcellularLocation>
        <location evidence="1">Membrane</location>
    </subcellularLocation>
</comment>
<proteinExistence type="predicted"/>
<organism evidence="10 11">
    <name type="scientific">Saguinus oedipus</name>
    <name type="common">Cotton-top tamarin</name>
    <name type="synonym">Oedipomidas oedipus</name>
    <dbReference type="NCBI Taxonomy" id="9490"/>
    <lineage>
        <taxon>Eukaryota</taxon>
        <taxon>Metazoa</taxon>
        <taxon>Chordata</taxon>
        <taxon>Craniata</taxon>
        <taxon>Vertebrata</taxon>
        <taxon>Euteleostomi</taxon>
        <taxon>Mammalia</taxon>
        <taxon>Eutheria</taxon>
        <taxon>Euarchontoglires</taxon>
        <taxon>Primates</taxon>
        <taxon>Haplorrhini</taxon>
        <taxon>Platyrrhini</taxon>
        <taxon>Cebidae</taxon>
        <taxon>Callitrichinae</taxon>
        <taxon>Saguinus</taxon>
    </lineage>
</organism>
<reference evidence="10 11" key="1">
    <citation type="submission" date="2023-05" db="EMBL/GenBank/DDBJ databases">
        <title>B98-5 Cell Line De Novo Hybrid Assembly: An Optical Mapping Approach.</title>
        <authorList>
            <person name="Kananen K."/>
            <person name="Auerbach J.A."/>
            <person name="Kautto E."/>
            <person name="Blachly J.S."/>
        </authorList>
    </citation>
    <scope>NUCLEOTIDE SEQUENCE [LARGE SCALE GENOMIC DNA]</scope>
    <source>
        <strain evidence="10">B95-8</strain>
        <tissue evidence="10">Cell line</tissue>
    </source>
</reference>
<gene>
    <name evidence="10" type="ORF">P7K49_013067</name>
</gene>
<sequence>MASARGRVASPELSGGAVLPFSWLEEASSGRLPNSSSGSTRRAESPQPGRAGGGGGAVSALALRALNAGAYLALCAAALVSTRWALVGASRQRDRRSLLSCFLLNLTATGLQFVLTLPFWATDTVHDFCWPFGGAMCKVVLTLTVLNINASISFLIATSAAAIAP</sequence>
<keyword evidence="4" id="KW-0297">G-protein coupled receptor</keyword>
<protein>
    <recommendedName>
        <fullName evidence="12">G-protein coupled receptors family 1 profile domain-containing protein</fullName>
    </recommendedName>
</protein>
<evidence type="ECO:0008006" key="12">
    <source>
        <dbReference type="Google" id="ProtNLM"/>
    </source>
</evidence>
<keyword evidence="2 9" id="KW-0812">Transmembrane</keyword>
<evidence type="ECO:0000256" key="4">
    <source>
        <dbReference type="ARBA" id="ARBA00023040"/>
    </source>
</evidence>
<keyword evidence="6" id="KW-0675">Receptor</keyword>
<keyword evidence="5 9" id="KW-0472">Membrane</keyword>
<dbReference type="PANTHER" id="PTHR10489">
    <property type="entry name" value="CELL ADHESION MOLECULE"/>
    <property type="match status" value="1"/>
</dbReference>
<evidence type="ECO:0000256" key="6">
    <source>
        <dbReference type="ARBA" id="ARBA00023170"/>
    </source>
</evidence>
<evidence type="ECO:0000256" key="2">
    <source>
        <dbReference type="ARBA" id="ARBA00022692"/>
    </source>
</evidence>
<evidence type="ECO:0000256" key="5">
    <source>
        <dbReference type="ARBA" id="ARBA00023136"/>
    </source>
</evidence>
<evidence type="ECO:0000256" key="7">
    <source>
        <dbReference type="ARBA" id="ARBA00023224"/>
    </source>
</evidence>
<feature type="transmembrane region" description="Helical" evidence="9">
    <location>
        <begin position="68"/>
        <end position="86"/>
    </location>
</feature>
<keyword evidence="3 9" id="KW-1133">Transmembrane helix</keyword>
<evidence type="ECO:0000256" key="1">
    <source>
        <dbReference type="ARBA" id="ARBA00004370"/>
    </source>
</evidence>
<dbReference type="InterPro" id="IPR050119">
    <property type="entry name" value="CCR1-9-like"/>
</dbReference>
<comment type="caution">
    <text evidence="10">The sequence shown here is derived from an EMBL/GenBank/DDBJ whole genome shotgun (WGS) entry which is preliminary data.</text>
</comment>
<dbReference type="EMBL" id="JASSZA010000006">
    <property type="protein sequence ID" value="KAK2107902.1"/>
    <property type="molecule type" value="Genomic_DNA"/>
</dbReference>
<keyword evidence="11" id="KW-1185">Reference proteome</keyword>
<dbReference type="InterPro" id="IPR000276">
    <property type="entry name" value="GPCR_Rhodpsn"/>
</dbReference>
<feature type="region of interest" description="Disordered" evidence="8">
    <location>
        <begin position="27"/>
        <end position="52"/>
    </location>
</feature>
<dbReference type="Pfam" id="PF00001">
    <property type="entry name" value="7tm_1"/>
    <property type="match status" value="1"/>
</dbReference>
<dbReference type="PANTHER" id="PTHR10489:SF951">
    <property type="entry name" value="RELAXIN FAMILY PEPTIDE_INSL5 RECEPTOR 4"/>
    <property type="match status" value="1"/>
</dbReference>
<feature type="compositionally biased region" description="Low complexity" evidence="8">
    <location>
        <begin position="29"/>
        <end position="39"/>
    </location>
</feature>
<feature type="transmembrane region" description="Helical" evidence="9">
    <location>
        <begin position="98"/>
        <end position="120"/>
    </location>
</feature>
<dbReference type="SUPFAM" id="SSF81321">
    <property type="entry name" value="Family A G protein-coupled receptor-like"/>
    <property type="match status" value="1"/>
</dbReference>
<evidence type="ECO:0000313" key="10">
    <source>
        <dbReference type="EMBL" id="KAK2107902.1"/>
    </source>
</evidence>
<accession>A0ABQ9VHR4</accession>
<dbReference type="Proteomes" id="UP001266305">
    <property type="component" value="Unassembled WGS sequence"/>
</dbReference>
<evidence type="ECO:0000256" key="8">
    <source>
        <dbReference type="SAM" id="MobiDB-lite"/>
    </source>
</evidence>
<evidence type="ECO:0000256" key="9">
    <source>
        <dbReference type="SAM" id="Phobius"/>
    </source>
</evidence>
<feature type="transmembrane region" description="Helical" evidence="9">
    <location>
        <begin position="140"/>
        <end position="164"/>
    </location>
</feature>
<keyword evidence="7" id="KW-0807">Transducer</keyword>
<evidence type="ECO:0000313" key="11">
    <source>
        <dbReference type="Proteomes" id="UP001266305"/>
    </source>
</evidence>
<name>A0ABQ9VHR4_SAGOE</name>
<evidence type="ECO:0000256" key="3">
    <source>
        <dbReference type="ARBA" id="ARBA00022989"/>
    </source>
</evidence>